<evidence type="ECO:0000313" key="2">
    <source>
        <dbReference type="EMBL" id="KRN75266.1"/>
    </source>
</evidence>
<protein>
    <recommendedName>
        <fullName evidence="4">DUF3592 domain-containing protein</fullName>
    </recommendedName>
</protein>
<name>A0A0R2JD45_9LACO</name>
<feature type="transmembrane region" description="Helical" evidence="1">
    <location>
        <begin position="12"/>
        <end position="34"/>
    </location>
</feature>
<evidence type="ECO:0000256" key="1">
    <source>
        <dbReference type="SAM" id="Phobius"/>
    </source>
</evidence>
<feature type="transmembrane region" description="Helical" evidence="1">
    <location>
        <begin position="119"/>
        <end position="139"/>
    </location>
</feature>
<evidence type="ECO:0000313" key="3">
    <source>
        <dbReference type="Proteomes" id="UP000051655"/>
    </source>
</evidence>
<comment type="caution">
    <text evidence="2">The sequence shown here is derived from an EMBL/GenBank/DDBJ whole genome shotgun (WGS) entry which is preliminary data.</text>
</comment>
<dbReference type="AlphaFoldDB" id="A0A0R2JD45"/>
<keyword evidence="1" id="KW-0472">Membrane</keyword>
<gene>
    <name evidence="2" type="ORF">IV73_GL000427</name>
</gene>
<sequence>MLKKKQITTKEIWVNIFKMLLFVYLVCISINFFYKEKNYEHKHATITYIRNEYKDNSLDDLDKYQTVVSATFNDGHGVKQVNGVRLKGNSFFHEGDKISILWDQQNKKVTQFRPYFDNIVYSIMLLFCLNELITTMRFFKNYYVTLE</sequence>
<keyword evidence="1" id="KW-1133">Transmembrane helix</keyword>
<accession>A0A0R2JD45</accession>
<proteinExistence type="predicted"/>
<reference evidence="2 3" key="1">
    <citation type="journal article" date="2015" name="Genome Announc.">
        <title>Expanding the biotechnology potential of lactobacilli through comparative genomics of 213 strains and associated genera.</title>
        <authorList>
            <person name="Sun Z."/>
            <person name="Harris H.M."/>
            <person name="McCann A."/>
            <person name="Guo C."/>
            <person name="Argimon S."/>
            <person name="Zhang W."/>
            <person name="Yang X."/>
            <person name="Jeffery I.B."/>
            <person name="Cooney J.C."/>
            <person name="Kagawa T.F."/>
            <person name="Liu W."/>
            <person name="Song Y."/>
            <person name="Salvetti E."/>
            <person name="Wrobel A."/>
            <person name="Rasinkangas P."/>
            <person name="Parkhill J."/>
            <person name="Rea M.C."/>
            <person name="O'Sullivan O."/>
            <person name="Ritari J."/>
            <person name="Douillard F.P."/>
            <person name="Paul Ross R."/>
            <person name="Yang R."/>
            <person name="Briner A.E."/>
            <person name="Felis G.E."/>
            <person name="de Vos W.M."/>
            <person name="Barrangou R."/>
            <person name="Klaenhammer T.R."/>
            <person name="Caufield P.W."/>
            <person name="Cui Y."/>
            <person name="Zhang H."/>
            <person name="O'Toole P.W."/>
        </authorList>
    </citation>
    <scope>NUCLEOTIDE SEQUENCE [LARGE SCALE GENOMIC DNA]</scope>
    <source>
        <strain evidence="2 3">DSM 20593</strain>
    </source>
</reference>
<keyword evidence="3" id="KW-1185">Reference proteome</keyword>
<keyword evidence="1" id="KW-0812">Transmembrane</keyword>
<dbReference type="PATRIC" id="fig|1616.3.peg.442"/>
<evidence type="ECO:0008006" key="4">
    <source>
        <dbReference type="Google" id="ProtNLM"/>
    </source>
</evidence>
<dbReference type="EMBL" id="JQBP01000002">
    <property type="protein sequence ID" value="KRN75266.1"/>
    <property type="molecule type" value="Genomic_DNA"/>
</dbReference>
<dbReference type="Proteomes" id="UP000051655">
    <property type="component" value="Unassembled WGS sequence"/>
</dbReference>
<dbReference type="RefSeq" id="WP_057754078.1">
    <property type="nucleotide sequence ID" value="NZ_JQBP01000002.1"/>
</dbReference>
<organism evidence="2 3">
    <name type="scientific">Weissella kandleri</name>
    <dbReference type="NCBI Taxonomy" id="1616"/>
    <lineage>
        <taxon>Bacteria</taxon>
        <taxon>Bacillati</taxon>
        <taxon>Bacillota</taxon>
        <taxon>Bacilli</taxon>
        <taxon>Lactobacillales</taxon>
        <taxon>Lactobacillaceae</taxon>
        <taxon>Weissella</taxon>
    </lineage>
</organism>